<name>A0A100ITG4_ASPNG</name>
<dbReference type="GO" id="GO:0008474">
    <property type="term" value="F:palmitoyl-(protein) hydrolase activity"/>
    <property type="evidence" value="ECO:0007669"/>
    <property type="project" value="TreeGrafter"/>
</dbReference>
<evidence type="ECO:0000259" key="1">
    <source>
        <dbReference type="Pfam" id="PF12697"/>
    </source>
</evidence>
<dbReference type="InterPro" id="IPR000073">
    <property type="entry name" value="AB_hydrolase_1"/>
</dbReference>
<keyword evidence="2" id="KW-0378">Hydrolase</keyword>
<dbReference type="Proteomes" id="UP000068243">
    <property type="component" value="Unassembled WGS sequence"/>
</dbReference>
<dbReference type="VEuPathDB" id="FungiDB:M747DRAFT_286742"/>
<dbReference type="InterPro" id="IPR029058">
    <property type="entry name" value="AB_hydrolase_fold"/>
</dbReference>
<dbReference type="Gene3D" id="3.40.50.1820">
    <property type="entry name" value="alpha/beta hydrolase"/>
    <property type="match status" value="1"/>
</dbReference>
<dbReference type="GO" id="GO:0016020">
    <property type="term" value="C:membrane"/>
    <property type="evidence" value="ECO:0007669"/>
    <property type="project" value="TreeGrafter"/>
</dbReference>
<protein>
    <submittedName>
        <fullName evidence="2">Alpha/beta superfamily hydrolase</fullName>
    </submittedName>
</protein>
<dbReference type="Pfam" id="PF12697">
    <property type="entry name" value="Abhydrolase_6"/>
    <property type="match status" value="1"/>
</dbReference>
<dbReference type="EMBL" id="BCMY01000024">
    <property type="protein sequence ID" value="GAQ47020.1"/>
    <property type="molecule type" value="Genomic_DNA"/>
</dbReference>
<reference evidence="3" key="1">
    <citation type="journal article" date="2016" name="Genome Announc.">
        <title>Draft genome sequence of Aspergillus niger strain An76.</title>
        <authorList>
            <person name="Gong W."/>
            <person name="Cheng Z."/>
            <person name="Zhang H."/>
            <person name="Liu L."/>
            <person name="Gao P."/>
            <person name="Wang L."/>
        </authorList>
    </citation>
    <scope>NUCLEOTIDE SEQUENCE [LARGE SCALE GENOMIC DNA]</scope>
    <source>
        <strain evidence="3">An76</strain>
    </source>
</reference>
<dbReference type="VEuPathDB" id="FungiDB:An05g01480"/>
<dbReference type="VEuPathDB" id="FungiDB:ASPNIDRAFT2_1156948"/>
<dbReference type="VEuPathDB" id="FungiDB:ATCC64974_42160"/>
<dbReference type="VEuPathDB" id="FungiDB:ATCC64974_42150"/>
<sequence>MPASITRVLGTVVKLSPPEPDDLDYLLASDERLPFACEEHRRACRDNDKVNATECICDKEGEKYTCGRYPKSLPGVMILHPARLVETWVSAEVNEWLLEYHRDMELCGDQGRFWDALYSFPEYRLWKFDGFKTEFQLWWVMVRLTVGYVRGLSVPQLDPEGCRDRDIPGEAPRGLFQKRTCGEFMQEKLLYLTWLPPFARSETVSDYEGQCKPVRWQTHQIRSRDGTKLAICEGRIPVKATPPGSIQESKNHSKRKLVVICYFQGNGGSTPMRLPLLSQFLRAIDASPKSSASASDEKDYVVVALSYRGFWTSSGRPTQQGIELDTQAFLDWVTETYAAPDTDLQVILWGHSLGTAIATTGLATYLPRSHTADSQAPASIAGVILEAPSSSVKDMLISLYPQKWLPYRYLWPFLRSHWDSILAMERMARWRDDLKNIDDQCTDSDGDKAVLPPVLILSAEKDEVIPPHAADDLEQEGKRFGLDISRKHVLGALHTEIPVKPSGREAMVEFVARCTSRPARVRRNVT</sequence>
<evidence type="ECO:0000313" key="2">
    <source>
        <dbReference type="EMBL" id="GAQ47020.1"/>
    </source>
</evidence>
<evidence type="ECO:0000313" key="3">
    <source>
        <dbReference type="Proteomes" id="UP000068243"/>
    </source>
</evidence>
<dbReference type="OrthoDB" id="10249433at2759"/>
<feature type="domain" description="AB hydrolase-1" evidence="1">
    <location>
        <begin position="296"/>
        <end position="474"/>
    </location>
</feature>
<dbReference type="VEuPathDB" id="FungiDB:M747DRAFT_358557"/>
<comment type="caution">
    <text evidence="2">The sequence shown here is derived from an EMBL/GenBank/DDBJ whole genome shotgun (WGS) entry which is preliminary data.</text>
</comment>
<accession>A0A100ITG4</accession>
<proteinExistence type="predicted"/>
<dbReference type="VEuPathDB" id="FungiDB:ASPNIDRAFT2_1150230"/>
<dbReference type="PANTHER" id="PTHR12277:SF64">
    <property type="entry name" value="SUPERFAMILY HYDROLASE, PUTATIVE (AFU_ORTHOLOGUE AFUA_3G01760)-RELATED"/>
    <property type="match status" value="1"/>
</dbReference>
<dbReference type="SUPFAM" id="SSF53474">
    <property type="entry name" value="alpha/beta-Hydrolases"/>
    <property type="match status" value="1"/>
</dbReference>
<dbReference type="VEuPathDB" id="FungiDB:An05g01470"/>
<organism evidence="2 3">
    <name type="scientific">Aspergillus niger</name>
    <dbReference type="NCBI Taxonomy" id="5061"/>
    <lineage>
        <taxon>Eukaryota</taxon>
        <taxon>Fungi</taxon>
        <taxon>Dikarya</taxon>
        <taxon>Ascomycota</taxon>
        <taxon>Pezizomycotina</taxon>
        <taxon>Eurotiomycetes</taxon>
        <taxon>Eurotiomycetidae</taxon>
        <taxon>Eurotiales</taxon>
        <taxon>Aspergillaceae</taxon>
        <taxon>Aspergillus</taxon>
        <taxon>Aspergillus subgen. Circumdati</taxon>
    </lineage>
</organism>
<dbReference type="PANTHER" id="PTHR12277">
    <property type="entry name" value="ALPHA/BETA HYDROLASE DOMAIN-CONTAINING PROTEIN"/>
    <property type="match status" value="1"/>
</dbReference>
<dbReference type="AlphaFoldDB" id="A0A100ITG4"/>
<gene>
    <name evidence="2" type="ORF">ABL_09681</name>
</gene>